<dbReference type="Pfam" id="PF07495">
    <property type="entry name" value="Y_Y_Y"/>
    <property type="match status" value="1"/>
</dbReference>
<reference evidence="8" key="1">
    <citation type="submission" date="2019-04" db="EMBL/GenBank/DDBJ databases">
        <title>Evolution of Biomass-Degrading Anaerobic Consortia Revealed by Metagenomics.</title>
        <authorList>
            <person name="Peng X."/>
        </authorList>
    </citation>
    <scope>NUCLEOTIDE SEQUENCE</scope>
    <source>
        <strain evidence="8">SIG140</strain>
    </source>
</reference>
<evidence type="ECO:0000256" key="5">
    <source>
        <dbReference type="SAM" id="Phobius"/>
    </source>
</evidence>
<dbReference type="EMBL" id="SUYC01000002">
    <property type="protein sequence ID" value="MBE6269880.1"/>
    <property type="molecule type" value="Genomic_DNA"/>
</dbReference>
<evidence type="ECO:0000256" key="4">
    <source>
        <dbReference type="ARBA" id="ARBA00023163"/>
    </source>
</evidence>
<organism evidence="8 9">
    <name type="scientific">Xylanibacter ruminicola</name>
    <name type="common">Prevotella ruminicola</name>
    <dbReference type="NCBI Taxonomy" id="839"/>
    <lineage>
        <taxon>Bacteria</taxon>
        <taxon>Pseudomonadati</taxon>
        <taxon>Bacteroidota</taxon>
        <taxon>Bacteroidia</taxon>
        <taxon>Bacteroidales</taxon>
        <taxon>Prevotellaceae</taxon>
        <taxon>Xylanibacter</taxon>
    </lineage>
</organism>
<dbReference type="Proteomes" id="UP000806522">
    <property type="component" value="Unassembled WGS sequence"/>
</dbReference>
<keyword evidence="6" id="KW-0732">Signal</keyword>
<dbReference type="InterPro" id="IPR009057">
    <property type="entry name" value="Homeodomain-like_sf"/>
</dbReference>
<dbReference type="PROSITE" id="PS01124">
    <property type="entry name" value="HTH_ARAC_FAMILY_2"/>
    <property type="match status" value="1"/>
</dbReference>
<accession>A0A9D5NYP7</accession>
<dbReference type="InterPro" id="IPR018062">
    <property type="entry name" value="HTH_AraC-typ_CS"/>
</dbReference>
<dbReference type="SMART" id="SM00342">
    <property type="entry name" value="HTH_ARAC"/>
    <property type="match status" value="1"/>
</dbReference>
<evidence type="ECO:0000256" key="1">
    <source>
        <dbReference type="ARBA" id="ARBA00022553"/>
    </source>
</evidence>
<dbReference type="PROSITE" id="PS00041">
    <property type="entry name" value="HTH_ARAC_FAMILY_1"/>
    <property type="match status" value="1"/>
</dbReference>
<dbReference type="InterPro" id="IPR018060">
    <property type="entry name" value="HTH_AraC"/>
</dbReference>
<dbReference type="Pfam" id="PF12833">
    <property type="entry name" value="HTH_18"/>
    <property type="match status" value="1"/>
</dbReference>
<dbReference type="GO" id="GO:0003700">
    <property type="term" value="F:DNA-binding transcription factor activity"/>
    <property type="evidence" value="ECO:0007669"/>
    <property type="project" value="InterPro"/>
</dbReference>
<keyword evidence="5" id="KW-0472">Membrane</keyword>
<evidence type="ECO:0000256" key="6">
    <source>
        <dbReference type="SAM" id="SignalP"/>
    </source>
</evidence>
<evidence type="ECO:0000313" key="8">
    <source>
        <dbReference type="EMBL" id="MBE6269880.1"/>
    </source>
</evidence>
<dbReference type="PANTHER" id="PTHR43547">
    <property type="entry name" value="TWO-COMPONENT HISTIDINE KINASE"/>
    <property type="match status" value="1"/>
</dbReference>
<dbReference type="PRINTS" id="PR00032">
    <property type="entry name" value="HTHARAC"/>
</dbReference>
<evidence type="ECO:0000256" key="3">
    <source>
        <dbReference type="ARBA" id="ARBA00023125"/>
    </source>
</evidence>
<keyword evidence="5" id="KW-1133">Transmembrane helix</keyword>
<dbReference type="Gene3D" id="2.130.10.10">
    <property type="entry name" value="YVTN repeat-like/Quinoprotein amine dehydrogenase"/>
    <property type="match status" value="3"/>
</dbReference>
<sequence length="973" mass="109617">MKRLTTVILNCMLSLTVWASGNILTERYNLSYINLENGLPHNNVSSLFTDSNGFLWIATYGGGLVRYDGYGMMTPMLGLKSLSCKSIAEDRFKRLWVTFDEGTNVIDLRTMLPVMPNSDKDNLASLLSQAGVKAYCDTYGRIWLITTSHVNLISFGDDGSVKHIASYRYRGNTPEVCISDVEGNGKPWVGVDYGIFRMVEKDGNLVKEEISPLLQPLHGLYITDLLKRGNSILLTTNHGLFRYEPYLQRLEQAPVQSLSHEFLSSMALMPDNTLLVGSLCGVNIYDDYSGTFSAWTQASNPPLKNDFVHCLLVNDGLIYVGTEAGGIIRLVPRQLLLQNSIHTQDPSSLSPNPVNAMYAAPDGTLWVGTVEGGLNRRVKGERAFIHYTKSNSALPHNSVSTLAADGYGRLWVGTWGGGLCWIDMKNPQTVVKLELPAEQARLTNYVGAMAYDAINDGMWIGSNDGLFFYRFKTKQLIEPFEECQLVRGSIGSIITRDGHLWMGCMQGVVIVDLKSEKNGRFKTRNIRHLLSDPSSKIYDKISSFCEASDGTLWLGSNGYGLYKRVVDKDGKEHFDVLTQEDGLVYNGVKGIVEDRNGRLWITTQNGLSVYDPKLQAFTNYSQHDGLISPHFYWNSAIKDASGNICLGSEAGLIEMLDDNTDTHYHGHLTFTRLMVDNQEALAGSGYLTEDISVAKTICLKEGHRSFSIDFSALDYGYEMQGVYSYRMKGFDNDWVVLKPGEHSVRYSALPAGNYTFEVNYKSVQTAVEGTTISIEVVVKPYFWRSWWFRMLLSILFIVFLIYLYNRWAAIVKRREAEQLLTPIRRVLEESDDPRQLQSRIQNILDNQERYKQSVTKSVEADKEEVMKSTRPFMERVMEIMETHYMDSEFGVQEFCDALGMSRSVASKHLNAEAGLPVGQFIRNYRLNMAKEMLSSKTGNRNITEIAFAVGFNDPKYFTRCFTKMYGVNPSSWS</sequence>
<protein>
    <submittedName>
        <fullName evidence="8">Helix-turn-helix domain-containing protein</fullName>
    </submittedName>
</protein>
<name>A0A9D5NYP7_XYLRU</name>
<gene>
    <name evidence="8" type="ORF">E7101_02895</name>
</gene>
<feature type="transmembrane region" description="Helical" evidence="5">
    <location>
        <begin position="786"/>
        <end position="804"/>
    </location>
</feature>
<keyword evidence="5" id="KW-0812">Transmembrane</keyword>
<dbReference type="GO" id="GO:0043565">
    <property type="term" value="F:sequence-specific DNA binding"/>
    <property type="evidence" value="ECO:0007669"/>
    <property type="project" value="InterPro"/>
</dbReference>
<feature type="chain" id="PRO_5038416612" evidence="6">
    <location>
        <begin position="20"/>
        <end position="973"/>
    </location>
</feature>
<dbReference type="Pfam" id="PF07494">
    <property type="entry name" value="Reg_prop"/>
    <property type="match status" value="5"/>
</dbReference>
<proteinExistence type="predicted"/>
<keyword evidence="2" id="KW-0805">Transcription regulation</keyword>
<dbReference type="Gene3D" id="1.10.10.60">
    <property type="entry name" value="Homeodomain-like"/>
    <property type="match status" value="1"/>
</dbReference>
<dbReference type="GO" id="GO:0000155">
    <property type="term" value="F:phosphorelay sensor kinase activity"/>
    <property type="evidence" value="ECO:0007669"/>
    <property type="project" value="TreeGrafter"/>
</dbReference>
<keyword evidence="4" id="KW-0804">Transcription</keyword>
<comment type="caution">
    <text evidence="8">The sequence shown here is derived from an EMBL/GenBank/DDBJ whole genome shotgun (WGS) entry which is preliminary data.</text>
</comment>
<dbReference type="InterPro" id="IPR020449">
    <property type="entry name" value="Tscrpt_reg_AraC-type_HTH"/>
</dbReference>
<dbReference type="SUPFAM" id="SSF46689">
    <property type="entry name" value="Homeodomain-like"/>
    <property type="match status" value="1"/>
</dbReference>
<evidence type="ECO:0000256" key="2">
    <source>
        <dbReference type="ARBA" id="ARBA00023015"/>
    </source>
</evidence>
<dbReference type="SUPFAM" id="SSF63829">
    <property type="entry name" value="Calcium-dependent phosphotriesterase"/>
    <property type="match status" value="3"/>
</dbReference>
<evidence type="ECO:0000313" key="9">
    <source>
        <dbReference type="Proteomes" id="UP000806522"/>
    </source>
</evidence>
<dbReference type="InterPro" id="IPR011123">
    <property type="entry name" value="Y_Y_Y"/>
</dbReference>
<dbReference type="AlphaFoldDB" id="A0A9D5NYP7"/>
<keyword evidence="1" id="KW-0597">Phosphoprotein</keyword>
<keyword evidence="3" id="KW-0238">DNA-binding</keyword>
<dbReference type="Gene3D" id="2.60.40.10">
    <property type="entry name" value="Immunoglobulins"/>
    <property type="match status" value="1"/>
</dbReference>
<dbReference type="InterPro" id="IPR015943">
    <property type="entry name" value="WD40/YVTN_repeat-like_dom_sf"/>
</dbReference>
<dbReference type="PANTHER" id="PTHR43547:SF2">
    <property type="entry name" value="HYBRID SIGNAL TRANSDUCTION HISTIDINE KINASE C"/>
    <property type="match status" value="1"/>
</dbReference>
<feature type="domain" description="HTH araC/xylS-type" evidence="7">
    <location>
        <begin position="874"/>
        <end position="973"/>
    </location>
</feature>
<dbReference type="InterPro" id="IPR013783">
    <property type="entry name" value="Ig-like_fold"/>
</dbReference>
<evidence type="ECO:0000259" key="7">
    <source>
        <dbReference type="PROSITE" id="PS01124"/>
    </source>
</evidence>
<dbReference type="InterPro" id="IPR011110">
    <property type="entry name" value="Reg_prop"/>
</dbReference>
<feature type="signal peptide" evidence="6">
    <location>
        <begin position="1"/>
        <end position="19"/>
    </location>
</feature>